<feature type="transmembrane region" description="Helical" evidence="1">
    <location>
        <begin position="74"/>
        <end position="95"/>
    </location>
</feature>
<feature type="transmembrane region" description="Helical" evidence="1">
    <location>
        <begin position="332"/>
        <end position="350"/>
    </location>
</feature>
<feature type="transmembrane region" description="Helical" evidence="1">
    <location>
        <begin position="197"/>
        <end position="222"/>
    </location>
</feature>
<comment type="caution">
    <text evidence="2">The sequence shown here is derived from an EMBL/GenBank/DDBJ whole genome shotgun (WGS) entry which is preliminary data.</text>
</comment>
<dbReference type="AlphaFoldDB" id="A0A8H6LYN0"/>
<gene>
    <name evidence="2" type="ORF">DFP72DRAFT_1075905</name>
</gene>
<feature type="transmembrane region" description="Helical" evidence="1">
    <location>
        <begin position="126"/>
        <end position="149"/>
    </location>
</feature>
<organism evidence="2 3">
    <name type="scientific">Ephemerocybe angulata</name>
    <dbReference type="NCBI Taxonomy" id="980116"/>
    <lineage>
        <taxon>Eukaryota</taxon>
        <taxon>Fungi</taxon>
        <taxon>Dikarya</taxon>
        <taxon>Basidiomycota</taxon>
        <taxon>Agaricomycotina</taxon>
        <taxon>Agaricomycetes</taxon>
        <taxon>Agaricomycetidae</taxon>
        <taxon>Agaricales</taxon>
        <taxon>Agaricineae</taxon>
        <taxon>Psathyrellaceae</taxon>
        <taxon>Ephemerocybe</taxon>
    </lineage>
</organism>
<evidence type="ECO:0000313" key="2">
    <source>
        <dbReference type="EMBL" id="KAF6746884.1"/>
    </source>
</evidence>
<keyword evidence="3" id="KW-1185">Reference proteome</keyword>
<accession>A0A8H6LYN0</accession>
<protein>
    <submittedName>
        <fullName evidence="2">Uncharacterized protein</fullName>
    </submittedName>
</protein>
<keyword evidence="1" id="KW-0472">Membrane</keyword>
<dbReference type="EMBL" id="JACGCI010000087">
    <property type="protein sequence ID" value="KAF6746884.1"/>
    <property type="molecule type" value="Genomic_DNA"/>
</dbReference>
<proteinExistence type="predicted"/>
<keyword evidence="1" id="KW-1133">Transmembrane helix</keyword>
<evidence type="ECO:0000313" key="3">
    <source>
        <dbReference type="Proteomes" id="UP000521943"/>
    </source>
</evidence>
<sequence>MELMDVEAQVHGKHATHRRGTTGDETITITSRTEKLEDGKFPCSPLVDSPQRNGFEKLWNANPHGYYATFYKQFTSIIMISTFTGGVQAAVLSFMNDILSNEPLKVELFHQDPSAPSRTLYTPYSLGLMLGLLAVVLNLTVAAIAAVNAALTCHFSMHPPKSKPSMEARILFCMIVQFGASGLAGISLVLLCFKLDLAFTCVAATLFFGGILMSAWHLISLFGSEWFIKLQKQPLQACSLVISTIAFLIDVVSPTPASWFTFCTYGTTLTYHILAVLHKRSTRGDRPRRLALFGAVVIALGWIGSIVVTILVGMKYRQHEDRWEWVLRRMSFGFSGLEAIVLAAIAAHDLRMMVRWTRKHPEVGKFFLFKPTWVTQRDSNLEHSDE</sequence>
<evidence type="ECO:0000256" key="1">
    <source>
        <dbReference type="SAM" id="Phobius"/>
    </source>
</evidence>
<dbReference type="OrthoDB" id="2956978at2759"/>
<feature type="transmembrane region" description="Helical" evidence="1">
    <location>
        <begin position="259"/>
        <end position="278"/>
    </location>
</feature>
<feature type="transmembrane region" description="Helical" evidence="1">
    <location>
        <begin position="170"/>
        <end position="191"/>
    </location>
</feature>
<feature type="transmembrane region" description="Helical" evidence="1">
    <location>
        <begin position="290"/>
        <end position="312"/>
    </location>
</feature>
<name>A0A8H6LYN0_9AGAR</name>
<reference evidence="2 3" key="1">
    <citation type="submission" date="2020-07" db="EMBL/GenBank/DDBJ databases">
        <title>Comparative genomics of pyrophilous fungi reveals a link between fire events and developmental genes.</title>
        <authorList>
            <consortium name="DOE Joint Genome Institute"/>
            <person name="Steindorff A.S."/>
            <person name="Carver A."/>
            <person name="Calhoun S."/>
            <person name="Stillman K."/>
            <person name="Liu H."/>
            <person name="Lipzen A."/>
            <person name="Pangilinan J."/>
            <person name="Labutti K."/>
            <person name="Bruns T.D."/>
            <person name="Grigoriev I.V."/>
        </authorList>
    </citation>
    <scope>NUCLEOTIDE SEQUENCE [LARGE SCALE GENOMIC DNA]</scope>
    <source>
        <strain evidence="2 3">CBS 144469</strain>
    </source>
</reference>
<dbReference type="Proteomes" id="UP000521943">
    <property type="component" value="Unassembled WGS sequence"/>
</dbReference>
<keyword evidence="1" id="KW-0812">Transmembrane</keyword>